<evidence type="ECO:0000256" key="1">
    <source>
        <dbReference type="SAM" id="MobiDB-lite"/>
    </source>
</evidence>
<evidence type="ECO:0000256" key="2">
    <source>
        <dbReference type="SAM" id="SignalP"/>
    </source>
</evidence>
<dbReference type="Proteomes" id="UP001430306">
    <property type="component" value="Unassembled WGS sequence"/>
</dbReference>
<proteinExistence type="predicted"/>
<dbReference type="RefSeq" id="WP_230255339.1">
    <property type="nucleotide sequence ID" value="NZ_JAJKFV010000029.1"/>
</dbReference>
<feature type="chain" id="PRO_5046387327" evidence="2">
    <location>
        <begin position="16"/>
        <end position="143"/>
    </location>
</feature>
<comment type="caution">
    <text evidence="3">The sequence shown here is derived from an EMBL/GenBank/DDBJ whole genome shotgun (WGS) entry which is preliminary data.</text>
</comment>
<feature type="compositionally biased region" description="Basic and acidic residues" evidence="1">
    <location>
        <begin position="112"/>
        <end position="124"/>
    </location>
</feature>
<feature type="signal peptide" evidence="2">
    <location>
        <begin position="1"/>
        <end position="15"/>
    </location>
</feature>
<reference evidence="3" key="1">
    <citation type="submission" date="2021-11" db="EMBL/GenBank/DDBJ databases">
        <title>Genome sequence.</title>
        <authorList>
            <person name="Sun Q."/>
        </authorList>
    </citation>
    <scope>NUCLEOTIDE SEQUENCE</scope>
    <source>
        <strain evidence="3">JC740</strain>
    </source>
</reference>
<accession>A0ABS8NEL2</accession>
<evidence type="ECO:0000313" key="3">
    <source>
        <dbReference type="EMBL" id="MCC9641278.1"/>
    </source>
</evidence>
<evidence type="ECO:0000313" key="4">
    <source>
        <dbReference type="Proteomes" id="UP001430306"/>
    </source>
</evidence>
<dbReference type="PROSITE" id="PS51257">
    <property type="entry name" value="PROKAR_LIPOPROTEIN"/>
    <property type="match status" value="1"/>
</dbReference>
<dbReference type="EMBL" id="JAJKFW010000006">
    <property type="protein sequence ID" value="MCC9641278.1"/>
    <property type="molecule type" value="Genomic_DNA"/>
</dbReference>
<protein>
    <submittedName>
        <fullName evidence="3">Carboxypeptidase-like regulatory domain-containing protein</fullName>
    </submittedName>
</protein>
<keyword evidence="2" id="KW-0732">Signal</keyword>
<sequence length="143" mass="14859">MNGFSRFLTSTASLAALALMTGCGSDLPPIGEVSGLVTQDGKPVEGVAIEFVPVEGGRPSMAVTDSEGRYSAMYTADTDGALVGKHKIRYEVNGAAPAMPAPSDGEFIPTSKKPDMGGKNKMEPSEVEIVDGSNEINFEFIAG</sequence>
<organism evidence="3 4">
    <name type="scientific">Rhodopirellula halodulae</name>
    <dbReference type="NCBI Taxonomy" id="2894198"/>
    <lineage>
        <taxon>Bacteria</taxon>
        <taxon>Pseudomonadati</taxon>
        <taxon>Planctomycetota</taxon>
        <taxon>Planctomycetia</taxon>
        <taxon>Pirellulales</taxon>
        <taxon>Pirellulaceae</taxon>
        <taxon>Rhodopirellula</taxon>
    </lineage>
</organism>
<name>A0ABS8NEL2_9BACT</name>
<feature type="region of interest" description="Disordered" evidence="1">
    <location>
        <begin position="95"/>
        <end position="125"/>
    </location>
</feature>
<gene>
    <name evidence="3" type="ORF">LOC71_03255</name>
</gene>
<keyword evidence="4" id="KW-1185">Reference proteome</keyword>